<reference evidence="9" key="1">
    <citation type="submission" date="2020-10" db="EMBL/GenBank/DDBJ databases">
        <authorList>
            <person name="Gilroy R."/>
        </authorList>
    </citation>
    <scope>NUCLEOTIDE SEQUENCE</scope>
    <source>
        <strain evidence="9">ChiHjej13B12-12457</strain>
    </source>
</reference>
<organism evidence="9 10">
    <name type="scientific">Candidatus Coprenecus avistercoris</name>
    <dbReference type="NCBI Taxonomy" id="2840730"/>
    <lineage>
        <taxon>Bacteria</taxon>
        <taxon>Pseudomonadati</taxon>
        <taxon>Bacteroidota</taxon>
        <taxon>Bacteroidia</taxon>
        <taxon>Bacteroidales</taxon>
        <taxon>Rikenellaceae</taxon>
        <taxon>Rikenellaceae incertae sedis</taxon>
        <taxon>Candidatus Coprenecus</taxon>
    </lineage>
</organism>
<feature type="domain" description="SAM-dependent MTase RsmB/NOP-type" evidence="8">
    <location>
        <begin position="11"/>
        <end position="287"/>
    </location>
</feature>
<sequence length="455" mass="49188">MQTLPEAFVRQLTISLGPERAGEVVSFITGSPASTAVRINPFKVNAFPAQFASGRETFSRWGRLLDGRPEFALDPLFHAGAYYVQEASSMYLESILPLMLRMREERPEGPFAVLDLCAAPGGKSTHLLSMLREIPGSFLVSNEVIRSRASVLCENIAKWGAANVVVTNDDPADFSPLGEYFDVIVVDAPCSGEGMFRKDPEAVAQWSEDNVRLCAARQRRILTDILPCLRPGGLLVYSTCTFNPAEDEDNVAWLASQYGMEVLEQRHFYPGDPGAGEGFFLSSLRKGGAYGASGRSSANSRGRGSGAPSRFKEDIPWINDGFPLFRFGSLLKAFPAASAARMLELTEGGAGARLRVLASGTAVAEVKDGRGGGKPVVIPQFSLIQSEVYRRGSLPEVEVPLETALEYLRRGLPALPGAPAGYVVLTYEGVPSGLLKNLGNRCNNLLPPSLRLRIS</sequence>
<evidence type="ECO:0000256" key="3">
    <source>
        <dbReference type="ARBA" id="ARBA00022679"/>
    </source>
</evidence>
<evidence type="ECO:0000256" key="4">
    <source>
        <dbReference type="ARBA" id="ARBA00022691"/>
    </source>
</evidence>
<accession>A0A9D1J725</accession>
<proteinExistence type="inferred from homology"/>
<evidence type="ECO:0000256" key="5">
    <source>
        <dbReference type="ARBA" id="ARBA00022884"/>
    </source>
</evidence>
<dbReference type="SUPFAM" id="SSF53335">
    <property type="entry name" value="S-adenosyl-L-methionine-dependent methyltransferases"/>
    <property type="match status" value="1"/>
</dbReference>
<reference evidence="9" key="2">
    <citation type="journal article" date="2021" name="PeerJ">
        <title>Extensive microbial diversity within the chicken gut microbiome revealed by metagenomics and culture.</title>
        <authorList>
            <person name="Gilroy R."/>
            <person name="Ravi A."/>
            <person name="Getino M."/>
            <person name="Pursley I."/>
            <person name="Horton D.L."/>
            <person name="Alikhan N.F."/>
            <person name="Baker D."/>
            <person name="Gharbi K."/>
            <person name="Hall N."/>
            <person name="Watson M."/>
            <person name="Adriaenssens E.M."/>
            <person name="Foster-Nyarko E."/>
            <person name="Jarju S."/>
            <person name="Secka A."/>
            <person name="Antonio M."/>
            <person name="Oren A."/>
            <person name="Chaudhuri R.R."/>
            <person name="La Ragione R."/>
            <person name="Hildebrand F."/>
            <person name="Pallen M.J."/>
        </authorList>
    </citation>
    <scope>NUCLEOTIDE SEQUENCE</scope>
    <source>
        <strain evidence="9">ChiHjej13B12-12457</strain>
    </source>
</reference>
<dbReference type="Pfam" id="PF13636">
    <property type="entry name" value="Methyltranf_PUA"/>
    <property type="match status" value="1"/>
</dbReference>
<keyword evidence="4 6" id="KW-0949">S-adenosyl-L-methionine</keyword>
<dbReference type="InterPro" id="IPR031341">
    <property type="entry name" value="Methyltr_RsmF_N"/>
</dbReference>
<comment type="similarity">
    <text evidence="6">Belongs to the class I-like SAM-binding methyltransferase superfamily. RsmB/NOP family.</text>
</comment>
<dbReference type="Gene3D" id="3.40.50.150">
    <property type="entry name" value="Vaccinia Virus protein VP39"/>
    <property type="match status" value="1"/>
</dbReference>
<keyword evidence="2 6" id="KW-0489">Methyltransferase</keyword>
<dbReference type="Pfam" id="PF17125">
    <property type="entry name" value="Methyltr_RsmF_N"/>
    <property type="match status" value="1"/>
</dbReference>
<dbReference type="PROSITE" id="PS51686">
    <property type="entry name" value="SAM_MT_RSMB_NOP"/>
    <property type="match status" value="1"/>
</dbReference>
<dbReference type="PRINTS" id="PR02008">
    <property type="entry name" value="RCMTFAMILY"/>
</dbReference>
<feature type="binding site" evidence="6">
    <location>
        <begin position="117"/>
        <end position="123"/>
    </location>
    <ligand>
        <name>S-adenosyl-L-methionine</name>
        <dbReference type="ChEBI" id="CHEBI:59789"/>
    </ligand>
</feature>
<dbReference type="PANTHER" id="PTHR22807">
    <property type="entry name" value="NOP2 YEAST -RELATED NOL1/NOP2/FMU SUN DOMAIN-CONTAINING"/>
    <property type="match status" value="1"/>
</dbReference>
<evidence type="ECO:0000313" key="9">
    <source>
        <dbReference type="EMBL" id="HIR63265.1"/>
    </source>
</evidence>
<evidence type="ECO:0000256" key="6">
    <source>
        <dbReference type="PROSITE-ProRule" id="PRU01023"/>
    </source>
</evidence>
<feature type="compositionally biased region" description="Low complexity" evidence="7">
    <location>
        <begin position="292"/>
        <end position="309"/>
    </location>
</feature>
<dbReference type="PANTHER" id="PTHR22807:SF30">
    <property type="entry name" value="28S RRNA (CYTOSINE(4447)-C(5))-METHYLTRANSFERASE-RELATED"/>
    <property type="match status" value="1"/>
</dbReference>
<evidence type="ECO:0000313" key="10">
    <source>
        <dbReference type="Proteomes" id="UP000886744"/>
    </source>
</evidence>
<dbReference type="GO" id="GO:0001510">
    <property type="term" value="P:RNA methylation"/>
    <property type="evidence" value="ECO:0007669"/>
    <property type="project" value="InterPro"/>
</dbReference>
<dbReference type="Gene3D" id="3.30.70.1170">
    <property type="entry name" value="Sun protein, domain 3"/>
    <property type="match status" value="1"/>
</dbReference>
<evidence type="ECO:0000259" key="8">
    <source>
        <dbReference type="PROSITE" id="PS51686"/>
    </source>
</evidence>
<keyword evidence="5 6" id="KW-0694">RNA-binding</keyword>
<dbReference type="AlphaFoldDB" id="A0A9D1J725"/>
<gene>
    <name evidence="9" type="ORF">IAC94_07070</name>
</gene>
<dbReference type="InterPro" id="IPR027391">
    <property type="entry name" value="Nol1_Nop2_Fmu_2"/>
</dbReference>
<dbReference type="Gene3D" id="2.30.130.60">
    <property type="match status" value="1"/>
</dbReference>
<dbReference type="InterPro" id="IPR029063">
    <property type="entry name" value="SAM-dependent_MTases_sf"/>
</dbReference>
<keyword evidence="3 6" id="KW-0808">Transferase</keyword>
<dbReference type="GO" id="GO:0008173">
    <property type="term" value="F:RNA methyltransferase activity"/>
    <property type="evidence" value="ECO:0007669"/>
    <property type="project" value="InterPro"/>
</dbReference>
<name>A0A9D1J725_9BACT</name>
<dbReference type="EMBL" id="DVHI01000084">
    <property type="protein sequence ID" value="HIR63265.1"/>
    <property type="molecule type" value="Genomic_DNA"/>
</dbReference>
<dbReference type="Pfam" id="PF01189">
    <property type="entry name" value="Methyltr_RsmB-F"/>
    <property type="match status" value="1"/>
</dbReference>
<dbReference type="Proteomes" id="UP000886744">
    <property type="component" value="Unassembled WGS sequence"/>
</dbReference>
<evidence type="ECO:0000256" key="2">
    <source>
        <dbReference type="ARBA" id="ARBA00022603"/>
    </source>
</evidence>
<protein>
    <submittedName>
        <fullName evidence="9">rRNA cytosine-C5-methyltransferase</fullName>
    </submittedName>
</protein>
<comment type="caution">
    <text evidence="9">The sequence shown here is derived from an EMBL/GenBank/DDBJ whole genome shotgun (WGS) entry which is preliminary data.</text>
</comment>
<keyword evidence="1" id="KW-0963">Cytoplasm</keyword>
<feature type="region of interest" description="Disordered" evidence="7">
    <location>
        <begin position="290"/>
        <end position="309"/>
    </location>
</feature>
<evidence type="ECO:0000256" key="7">
    <source>
        <dbReference type="SAM" id="MobiDB-lite"/>
    </source>
</evidence>
<dbReference type="InterPro" id="IPR049560">
    <property type="entry name" value="MeTrfase_RsmB-F_NOP2_cat"/>
</dbReference>
<dbReference type="CDD" id="cd02440">
    <property type="entry name" value="AdoMet_MTases"/>
    <property type="match status" value="1"/>
</dbReference>
<evidence type="ECO:0000256" key="1">
    <source>
        <dbReference type="ARBA" id="ARBA00022490"/>
    </source>
</evidence>
<feature type="binding site" evidence="6">
    <location>
        <position position="170"/>
    </location>
    <ligand>
        <name>S-adenosyl-L-methionine</name>
        <dbReference type="ChEBI" id="CHEBI:59789"/>
    </ligand>
</feature>
<dbReference type="InterPro" id="IPR001678">
    <property type="entry name" value="MeTrfase_RsmB-F_NOP2_dom"/>
</dbReference>
<dbReference type="GO" id="GO:0003723">
    <property type="term" value="F:RNA binding"/>
    <property type="evidence" value="ECO:0007669"/>
    <property type="project" value="UniProtKB-UniRule"/>
</dbReference>
<feature type="active site" description="Nucleophile" evidence="6">
    <location>
        <position position="240"/>
    </location>
</feature>
<dbReference type="InterPro" id="IPR023267">
    <property type="entry name" value="RCMT"/>
</dbReference>
<feature type="binding site" evidence="6">
    <location>
        <position position="187"/>
    </location>
    <ligand>
        <name>S-adenosyl-L-methionine</name>
        <dbReference type="ChEBI" id="CHEBI:59789"/>
    </ligand>
</feature>
<feature type="binding site" evidence="6">
    <location>
        <position position="143"/>
    </location>
    <ligand>
        <name>S-adenosyl-L-methionine</name>
        <dbReference type="ChEBI" id="CHEBI:59789"/>
    </ligand>
</feature>